<evidence type="ECO:0000313" key="9">
    <source>
        <dbReference type="Ensembl" id="ENSGMOP00000043450.1"/>
    </source>
</evidence>
<proteinExistence type="inferred from homology"/>
<feature type="compositionally biased region" description="Basic and acidic residues" evidence="7">
    <location>
        <begin position="255"/>
        <end position="280"/>
    </location>
</feature>
<dbReference type="GO" id="GO:0030133">
    <property type="term" value="C:transport vesicle"/>
    <property type="evidence" value="ECO:0007669"/>
    <property type="project" value="UniProtKB-SubCell"/>
</dbReference>
<feature type="region of interest" description="Disordered" evidence="7">
    <location>
        <begin position="108"/>
        <end position="427"/>
    </location>
</feature>
<evidence type="ECO:0000256" key="1">
    <source>
        <dbReference type="ARBA" id="ARBA00004398"/>
    </source>
</evidence>
<dbReference type="GO" id="GO:0042583">
    <property type="term" value="C:chromaffin granule"/>
    <property type="evidence" value="ECO:0007669"/>
    <property type="project" value="TreeGrafter"/>
</dbReference>
<evidence type="ECO:0000256" key="6">
    <source>
        <dbReference type="ARBA" id="ARBA00040787"/>
    </source>
</evidence>
<dbReference type="OMA" id="KVMTCIA"/>
<dbReference type="AlphaFoldDB" id="A0A8C5BB58"/>
<dbReference type="GO" id="GO:0033604">
    <property type="term" value="P:negative regulation of catecholamine secretion"/>
    <property type="evidence" value="ECO:0007669"/>
    <property type="project" value="TreeGrafter"/>
</dbReference>
<feature type="compositionally biased region" description="Basic residues" evidence="7">
    <location>
        <begin position="329"/>
        <end position="339"/>
    </location>
</feature>
<feature type="signal peptide" evidence="8">
    <location>
        <begin position="1"/>
        <end position="21"/>
    </location>
</feature>
<keyword evidence="5" id="KW-0968">Cytoplasmic vesicle</keyword>
<dbReference type="InterPro" id="IPR001990">
    <property type="entry name" value="Granin"/>
</dbReference>
<reference evidence="9" key="1">
    <citation type="submission" date="2025-08" db="UniProtKB">
        <authorList>
            <consortium name="Ensembl"/>
        </authorList>
    </citation>
    <scope>IDENTIFICATION</scope>
</reference>
<keyword evidence="4" id="KW-0964">Secreted</keyword>
<feature type="compositionally biased region" description="Acidic residues" evidence="7">
    <location>
        <begin position="306"/>
        <end position="316"/>
    </location>
</feature>
<dbReference type="InterPro" id="IPR001819">
    <property type="entry name" value="Chromogranin_AB"/>
</dbReference>
<dbReference type="Proteomes" id="UP000694546">
    <property type="component" value="Chromosome 21"/>
</dbReference>
<evidence type="ECO:0000256" key="3">
    <source>
        <dbReference type="ARBA" id="ARBA00005723"/>
    </source>
</evidence>
<dbReference type="PANTHER" id="PTHR10583">
    <property type="entry name" value="CHROMOGRANIN"/>
    <property type="match status" value="1"/>
</dbReference>
<evidence type="ECO:0000256" key="4">
    <source>
        <dbReference type="ARBA" id="ARBA00022525"/>
    </source>
</evidence>
<keyword evidence="10" id="KW-1185">Reference proteome</keyword>
<comment type="subcellular location">
    <subcellularLocation>
        <location evidence="1">Cytoplasmic vesicle</location>
        <location evidence="1">Secretory vesicle</location>
    </subcellularLocation>
    <subcellularLocation>
        <location evidence="2">Secreted</location>
    </subcellularLocation>
</comment>
<organism evidence="9 10">
    <name type="scientific">Gadus morhua</name>
    <name type="common">Atlantic cod</name>
    <dbReference type="NCBI Taxonomy" id="8049"/>
    <lineage>
        <taxon>Eukaryota</taxon>
        <taxon>Metazoa</taxon>
        <taxon>Chordata</taxon>
        <taxon>Craniata</taxon>
        <taxon>Vertebrata</taxon>
        <taxon>Euteleostomi</taxon>
        <taxon>Actinopterygii</taxon>
        <taxon>Neopterygii</taxon>
        <taxon>Teleostei</taxon>
        <taxon>Neoteleostei</taxon>
        <taxon>Acanthomorphata</taxon>
        <taxon>Zeiogadaria</taxon>
        <taxon>Gadariae</taxon>
        <taxon>Gadiformes</taxon>
        <taxon>Gadoidei</taxon>
        <taxon>Gadidae</taxon>
        <taxon>Gadus</taxon>
    </lineage>
</organism>
<evidence type="ECO:0000256" key="7">
    <source>
        <dbReference type="SAM" id="MobiDB-lite"/>
    </source>
</evidence>
<comment type="similarity">
    <text evidence="3">Belongs to the chromogranin/secretogranin protein family.</text>
</comment>
<sequence>MPAVFGNLIILMISSLHTVLSLPVTSGELENGDVKVMKCIVEALADVLSMPHPVPVSQECLDTLRTDDRLFSILRHHNFLREMEGLAVSGANTRAQLHGDIMAADQVTKIPPGTENPADQSMLEALGGPGERSILAQKRRRAGEGDHRDVEEEEAEREEEKRAQESQESEEQNETDGKGKEKEKEEEEEEHKSRGEKEDSDERISSWMADRPEKGKHQIEFGGGAGGEDGVYEEKRSHAEDRSQEALGVRHVTKEKKDDDSNLTRNTHDAKSEERKKKAFEEEEEEDEEALNRTRSTLLPRGATATEEEDEEEEAEEVKRGNDFARWSRQVKRLPMRKKNVSEKEEQEETSSSQQEVAHHSREAATAAAAAGGEEEEEEEQGEEVKRAELQRSREEKELRNMALQRAPEEKRGLEEEGSAIRKSEEPEIASLAAIESELESVAQKLHQLRRG</sequence>
<evidence type="ECO:0000256" key="8">
    <source>
        <dbReference type="SAM" id="SignalP"/>
    </source>
</evidence>
<evidence type="ECO:0000313" key="10">
    <source>
        <dbReference type="Proteomes" id="UP000694546"/>
    </source>
</evidence>
<reference evidence="9" key="2">
    <citation type="submission" date="2025-09" db="UniProtKB">
        <authorList>
            <consortium name="Ensembl"/>
        </authorList>
    </citation>
    <scope>IDENTIFICATION</scope>
</reference>
<dbReference type="PRINTS" id="PR00659">
    <property type="entry name" value="CHROMOGRANIN"/>
</dbReference>
<keyword evidence="8" id="KW-0732">Signal</keyword>
<dbReference type="GO" id="GO:0042742">
    <property type="term" value="P:defense response to bacterium"/>
    <property type="evidence" value="ECO:0007669"/>
    <property type="project" value="TreeGrafter"/>
</dbReference>
<evidence type="ECO:0000256" key="5">
    <source>
        <dbReference type="ARBA" id="ARBA00023329"/>
    </source>
</evidence>
<dbReference type="GeneTree" id="ENSGT00940000154206"/>
<name>A0A8C5BB58_GADMO</name>
<gene>
    <name evidence="9" type="primary">chga</name>
</gene>
<dbReference type="Ensembl" id="ENSGMOT00000062329.1">
    <property type="protein sequence ID" value="ENSGMOP00000043450.1"/>
    <property type="gene ID" value="ENSGMOG00000028844.1"/>
</dbReference>
<protein>
    <recommendedName>
        <fullName evidence="6">Chromogranin-A</fullName>
    </recommendedName>
</protein>
<feature type="compositionally biased region" description="Basic and acidic residues" evidence="7">
    <location>
        <begin position="407"/>
        <end position="426"/>
    </location>
</feature>
<dbReference type="GO" id="GO:0005615">
    <property type="term" value="C:extracellular space"/>
    <property type="evidence" value="ECO:0007669"/>
    <property type="project" value="TreeGrafter"/>
</dbReference>
<feature type="compositionally biased region" description="Acidic residues" evidence="7">
    <location>
        <begin position="373"/>
        <end position="382"/>
    </location>
</feature>
<feature type="compositionally biased region" description="Basic and acidic residues" evidence="7">
    <location>
        <begin position="383"/>
        <end position="400"/>
    </location>
</feature>
<dbReference type="Pfam" id="PF01271">
    <property type="entry name" value="Granin"/>
    <property type="match status" value="1"/>
</dbReference>
<feature type="chain" id="PRO_5034315881" description="Chromogranin-A" evidence="8">
    <location>
        <begin position="22"/>
        <end position="452"/>
    </location>
</feature>
<dbReference type="PANTHER" id="PTHR10583:SF1">
    <property type="entry name" value="CHROMOGRANIN-A"/>
    <property type="match status" value="1"/>
</dbReference>
<dbReference type="GO" id="GO:0086030">
    <property type="term" value="P:adenylate cyclase-activating adrenergic receptor signaling pathway involved in cardiac muscle relaxation"/>
    <property type="evidence" value="ECO:0007669"/>
    <property type="project" value="TreeGrafter"/>
</dbReference>
<dbReference type="GO" id="GO:0046676">
    <property type="term" value="P:negative regulation of insulin secretion"/>
    <property type="evidence" value="ECO:0007669"/>
    <property type="project" value="TreeGrafter"/>
</dbReference>
<accession>A0A8C5BB58</accession>
<feature type="compositionally biased region" description="Basic and acidic residues" evidence="7">
    <location>
        <begin position="190"/>
        <end position="219"/>
    </location>
</feature>
<evidence type="ECO:0000256" key="2">
    <source>
        <dbReference type="ARBA" id="ARBA00004613"/>
    </source>
</evidence>
<feature type="compositionally biased region" description="Basic and acidic residues" evidence="7">
    <location>
        <begin position="232"/>
        <end position="244"/>
    </location>
</feature>